<feature type="region of interest" description="Disordered" evidence="1">
    <location>
        <begin position="1"/>
        <end position="74"/>
    </location>
</feature>
<proteinExistence type="predicted"/>
<organism evidence="3 4">
    <name type="scientific">Cyclotella atomus</name>
    <dbReference type="NCBI Taxonomy" id="382360"/>
    <lineage>
        <taxon>Eukaryota</taxon>
        <taxon>Sar</taxon>
        <taxon>Stramenopiles</taxon>
        <taxon>Ochrophyta</taxon>
        <taxon>Bacillariophyta</taxon>
        <taxon>Coscinodiscophyceae</taxon>
        <taxon>Thalassiosirophycidae</taxon>
        <taxon>Stephanodiscales</taxon>
        <taxon>Stephanodiscaceae</taxon>
        <taxon>Cyclotella</taxon>
    </lineage>
</organism>
<evidence type="ECO:0000313" key="3">
    <source>
        <dbReference type="EMBL" id="KAL3791580.1"/>
    </source>
</evidence>
<feature type="compositionally biased region" description="Polar residues" evidence="1">
    <location>
        <begin position="1"/>
        <end position="11"/>
    </location>
</feature>
<sequence length="325" mass="36255">MWAMQQSTQPNYIPANQDEENYNPNLNSSSQAKQRSAGRTHFNVYLNTPQQQAPHEQHQYASSPPLQQFAPPHPNMWFSPPPVYVQAPPPPPPPPLYTYPPPYGMQPLPQQQPTVIFMQQPPSEQKKKEEPPKKEIKEKKKEEPKPPPPPPAPVAPPPPPPPPKPDEMLDICIASIIIFCIGFMLGICSVVRSNDAYEAHIDYEEEGSTNKSGTLYETWQMARNTALGTGAAAVVCFSLAFLLVFWSGINHKMYRGVQPGFCMAGCLISGWIVFALTFLVDVVVLVLAFDSDNVVYPEVVWAAFVGNVVAWLLMLTHSELARRVE</sequence>
<keyword evidence="4" id="KW-1185">Reference proteome</keyword>
<dbReference type="Proteomes" id="UP001530400">
    <property type="component" value="Unassembled WGS sequence"/>
</dbReference>
<feature type="transmembrane region" description="Helical" evidence="2">
    <location>
        <begin position="295"/>
        <end position="315"/>
    </location>
</feature>
<keyword evidence="2" id="KW-0472">Membrane</keyword>
<feature type="transmembrane region" description="Helical" evidence="2">
    <location>
        <begin position="171"/>
        <end position="192"/>
    </location>
</feature>
<accession>A0ABD3PZM0</accession>
<comment type="caution">
    <text evidence="3">The sequence shown here is derived from an EMBL/GenBank/DDBJ whole genome shotgun (WGS) entry which is preliminary data.</text>
</comment>
<dbReference type="SUPFAM" id="SSF101447">
    <property type="entry name" value="Formin homology 2 domain (FH2 domain)"/>
    <property type="match status" value="1"/>
</dbReference>
<feature type="compositionally biased region" description="Pro residues" evidence="1">
    <location>
        <begin position="146"/>
        <end position="163"/>
    </location>
</feature>
<gene>
    <name evidence="3" type="ORF">ACHAWO_012281</name>
</gene>
<evidence type="ECO:0000313" key="4">
    <source>
        <dbReference type="Proteomes" id="UP001530400"/>
    </source>
</evidence>
<dbReference type="PRINTS" id="PR01217">
    <property type="entry name" value="PRICHEXTENSN"/>
</dbReference>
<feature type="compositionally biased region" description="Polar residues" evidence="1">
    <location>
        <begin position="45"/>
        <end position="66"/>
    </location>
</feature>
<keyword evidence="2" id="KW-0812">Transmembrane</keyword>
<feature type="transmembrane region" description="Helical" evidence="2">
    <location>
        <begin position="226"/>
        <end position="249"/>
    </location>
</feature>
<name>A0ABD3PZM0_9STRA</name>
<keyword evidence="2" id="KW-1133">Transmembrane helix</keyword>
<feature type="compositionally biased region" description="Polar residues" evidence="1">
    <location>
        <begin position="22"/>
        <end position="34"/>
    </location>
</feature>
<dbReference type="AlphaFoldDB" id="A0ABD3PZM0"/>
<dbReference type="EMBL" id="JALLPJ020000460">
    <property type="protein sequence ID" value="KAL3791580.1"/>
    <property type="molecule type" value="Genomic_DNA"/>
</dbReference>
<evidence type="ECO:0000256" key="2">
    <source>
        <dbReference type="SAM" id="Phobius"/>
    </source>
</evidence>
<feature type="compositionally biased region" description="Basic and acidic residues" evidence="1">
    <location>
        <begin position="124"/>
        <end position="145"/>
    </location>
</feature>
<evidence type="ECO:0000256" key="1">
    <source>
        <dbReference type="SAM" id="MobiDB-lite"/>
    </source>
</evidence>
<feature type="region of interest" description="Disordered" evidence="1">
    <location>
        <begin position="121"/>
        <end position="165"/>
    </location>
</feature>
<reference evidence="3 4" key="1">
    <citation type="submission" date="2024-10" db="EMBL/GenBank/DDBJ databases">
        <title>Updated reference genomes for cyclostephanoid diatoms.</title>
        <authorList>
            <person name="Roberts W.R."/>
            <person name="Alverson A.J."/>
        </authorList>
    </citation>
    <scope>NUCLEOTIDE SEQUENCE [LARGE SCALE GENOMIC DNA]</scope>
    <source>
        <strain evidence="3 4">AJA010-31</strain>
    </source>
</reference>
<feature type="transmembrane region" description="Helical" evidence="2">
    <location>
        <begin position="261"/>
        <end position="289"/>
    </location>
</feature>
<protein>
    <submittedName>
        <fullName evidence="3">Uncharacterized protein</fullName>
    </submittedName>
</protein>